<dbReference type="Gene3D" id="3.30.1550.10">
    <property type="entry name" value="Ribosomal protein L11/L12, N-terminal domain"/>
    <property type="match status" value="1"/>
</dbReference>
<reference evidence="4" key="3">
    <citation type="submission" date="2025-09" db="UniProtKB">
        <authorList>
            <consortium name="Ensembl"/>
        </authorList>
    </citation>
    <scope>IDENTIFICATION</scope>
</reference>
<dbReference type="SUPFAM" id="SSF54747">
    <property type="entry name" value="Ribosomal L11/L12e N-terminal domain"/>
    <property type="match status" value="1"/>
</dbReference>
<dbReference type="InterPro" id="IPR036796">
    <property type="entry name" value="Ribosomal_uL11_N_sf"/>
</dbReference>
<keyword evidence="5" id="KW-1185">Reference proteome</keyword>
<dbReference type="OMA" id="XLSSEEL"/>
<evidence type="ECO:0000313" key="5">
    <source>
        <dbReference type="Proteomes" id="UP000694399"/>
    </source>
</evidence>
<evidence type="ECO:0000256" key="3">
    <source>
        <dbReference type="ARBA" id="ARBA00023274"/>
    </source>
</evidence>
<accession>A0A8C8XCL5</accession>
<evidence type="ECO:0000313" key="4">
    <source>
        <dbReference type="Ensembl" id="ENSPLOP00000017528.1"/>
    </source>
</evidence>
<keyword evidence="2" id="KW-0689">Ribosomal protein</keyword>
<dbReference type="GO" id="GO:1990904">
    <property type="term" value="C:ribonucleoprotein complex"/>
    <property type="evidence" value="ECO:0007669"/>
    <property type="project" value="UniProtKB-KW"/>
</dbReference>
<organism evidence="4 5">
    <name type="scientific">Panthera leo</name>
    <name type="common">Lion</name>
    <dbReference type="NCBI Taxonomy" id="9689"/>
    <lineage>
        <taxon>Eukaryota</taxon>
        <taxon>Metazoa</taxon>
        <taxon>Chordata</taxon>
        <taxon>Craniata</taxon>
        <taxon>Vertebrata</taxon>
        <taxon>Euteleostomi</taxon>
        <taxon>Mammalia</taxon>
        <taxon>Eutheria</taxon>
        <taxon>Laurasiatheria</taxon>
        <taxon>Carnivora</taxon>
        <taxon>Feliformia</taxon>
        <taxon>Felidae</taxon>
        <taxon>Pantherinae</taxon>
        <taxon>Panthera</taxon>
    </lineage>
</organism>
<dbReference type="AlphaFoldDB" id="A0A8C8XCL5"/>
<dbReference type="Ensembl" id="ENSPLOT00000019412.1">
    <property type="protein sequence ID" value="ENSPLOP00000017528.1"/>
    <property type="gene ID" value="ENSPLOG00000012830.1"/>
</dbReference>
<dbReference type="GeneTree" id="ENSGT00940000167537"/>
<reference evidence="4" key="1">
    <citation type="journal article" date="2019" name="bioRxiv">
        <title>Long live the king: chromosome-level assembly of the lion (Panthera leo) using linked-read, Hi-C, and long read data.</title>
        <authorList>
            <person name="Armstrong E.E."/>
            <person name="Taylor R.W."/>
            <person name="Miller D.E."/>
            <person name="Kaelin C."/>
            <person name="Barsh G."/>
            <person name="Hadly E.A."/>
            <person name="Petrov D."/>
        </authorList>
    </citation>
    <scope>NUCLEOTIDE SEQUENCE [LARGE SCALE GENOMIC DNA]</scope>
</reference>
<sequence length="81" mass="9142">MLKPSWATQALRKPKASSMIQTIMWAAQTMSRCPGGPILSERGVFINQFCKKFNEKAKEEDIPLPTKSFVKPDRTCEIKIG</sequence>
<keyword evidence="3" id="KW-0687">Ribonucleoprotein</keyword>
<dbReference type="Proteomes" id="UP000694399">
    <property type="component" value="Chromosome B1"/>
</dbReference>
<comment type="similarity">
    <text evidence="1">Belongs to the universal ribosomal protein uL11 family.</text>
</comment>
<reference evidence="4" key="2">
    <citation type="submission" date="2025-08" db="UniProtKB">
        <authorList>
            <consortium name="Ensembl"/>
        </authorList>
    </citation>
    <scope>IDENTIFICATION</scope>
</reference>
<name>A0A8C8XCL5_PANLE</name>
<protein>
    <recommendedName>
        <fullName evidence="6">Mitochondrial ribosomal protein L11</fullName>
    </recommendedName>
</protein>
<evidence type="ECO:0000256" key="2">
    <source>
        <dbReference type="ARBA" id="ARBA00022980"/>
    </source>
</evidence>
<dbReference type="GO" id="GO:0005840">
    <property type="term" value="C:ribosome"/>
    <property type="evidence" value="ECO:0007669"/>
    <property type="project" value="UniProtKB-KW"/>
</dbReference>
<evidence type="ECO:0000256" key="1">
    <source>
        <dbReference type="ARBA" id="ARBA00010537"/>
    </source>
</evidence>
<evidence type="ECO:0008006" key="6">
    <source>
        <dbReference type="Google" id="ProtNLM"/>
    </source>
</evidence>
<proteinExistence type="inferred from homology"/>